<protein>
    <submittedName>
        <fullName evidence="4">Conotoxin</fullName>
    </submittedName>
</protein>
<dbReference type="AlphaFoldDB" id="A0A142C1C4"/>
<dbReference type="Pfam" id="PF02950">
    <property type="entry name" value="Conotoxin"/>
    <property type="match status" value="1"/>
</dbReference>
<accession>A0A142C1C4</accession>
<organism evidence="4">
    <name type="scientific">Conus betulinus</name>
    <name type="common">Beech cone</name>
    <dbReference type="NCBI Taxonomy" id="89764"/>
    <lineage>
        <taxon>Eukaryota</taxon>
        <taxon>Metazoa</taxon>
        <taxon>Spiralia</taxon>
        <taxon>Lophotrochozoa</taxon>
        <taxon>Mollusca</taxon>
        <taxon>Gastropoda</taxon>
        <taxon>Caenogastropoda</taxon>
        <taxon>Neogastropoda</taxon>
        <taxon>Conoidea</taxon>
        <taxon>Conidae</taxon>
        <taxon>Conus</taxon>
        <taxon>Dendroconus</taxon>
    </lineage>
</organism>
<evidence type="ECO:0000256" key="1">
    <source>
        <dbReference type="ARBA" id="ARBA00004613"/>
    </source>
</evidence>
<evidence type="ECO:0000256" key="2">
    <source>
        <dbReference type="ARBA" id="ARBA00022525"/>
    </source>
</evidence>
<name>A0A142C1C4_CONBE</name>
<keyword evidence="2" id="KW-0964">Secreted</keyword>
<dbReference type="GO" id="GO:0008200">
    <property type="term" value="F:ion channel inhibitor activity"/>
    <property type="evidence" value="ECO:0007669"/>
    <property type="project" value="InterPro"/>
</dbReference>
<comment type="subcellular location">
    <subcellularLocation>
        <location evidence="1">Secreted</location>
    </subcellularLocation>
</comment>
<sequence length="79" mass="8688">MSGLGIMVLTLLLLVIMATSHQDAGEKQMTQRDAINVRRRRSITGRVVTEACEEACEQEEKNCCGITNGQPFCNFPCIG</sequence>
<keyword evidence="3" id="KW-0732">Signal</keyword>
<reference evidence="4" key="1">
    <citation type="submission" date="2015-12" db="EMBL/GenBank/DDBJ databases">
        <title>High throughput identification of novel conotoxins from the Chinese tubular cone snail Conus betulinus by multitranscriptome sequencing.</title>
        <authorList>
            <person name="Ruan Z."/>
            <person name="Peng C."/>
            <person name="Shi Q."/>
            <person name="Yao G."/>
            <person name="Gao B.-M."/>
        </authorList>
    </citation>
    <scope>NUCLEOTIDE SEQUENCE</scope>
</reference>
<evidence type="ECO:0000256" key="3">
    <source>
        <dbReference type="SAM" id="SignalP"/>
    </source>
</evidence>
<feature type="signal peptide" evidence="3">
    <location>
        <begin position="1"/>
        <end position="18"/>
    </location>
</feature>
<feature type="chain" id="PRO_5007493530" evidence="3">
    <location>
        <begin position="19"/>
        <end position="79"/>
    </location>
</feature>
<dbReference type="GO" id="GO:0005576">
    <property type="term" value="C:extracellular region"/>
    <property type="evidence" value="ECO:0007669"/>
    <property type="project" value="UniProtKB-SubCell"/>
</dbReference>
<evidence type="ECO:0000313" key="4">
    <source>
        <dbReference type="EMBL" id="AMP44625.1"/>
    </source>
</evidence>
<dbReference type="EMBL" id="KU317665">
    <property type="protein sequence ID" value="AMP44625.1"/>
    <property type="molecule type" value="mRNA"/>
</dbReference>
<dbReference type="InterPro" id="IPR004214">
    <property type="entry name" value="Conotoxin"/>
</dbReference>
<proteinExistence type="evidence at transcript level"/>